<dbReference type="KEGG" id="cak:Caul_4783"/>
<dbReference type="eggNOG" id="COG0412">
    <property type="taxonomic scope" value="Bacteria"/>
</dbReference>
<keyword evidence="1" id="KW-0378">Hydrolase</keyword>
<dbReference type="STRING" id="366602.Caul_4783"/>
<protein>
    <recommendedName>
        <fullName evidence="2">Dienelactone hydrolase domain-containing protein</fullName>
    </recommendedName>
</protein>
<name>B0T419_CAUSK</name>
<gene>
    <name evidence="3" type="ordered locus">Caul_4783</name>
</gene>
<evidence type="ECO:0000256" key="1">
    <source>
        <dbReference type="ARBA" id="ARBA00022801"/>
    </source>
</evidence>
<dbReference type="SUPFAM" id="SSF53474">
    <property type="entry name" value="alpha/beta-Hydrolases"/>
    <property type="match status" value="1"/>
</dbReference>
<dbReference type="Pfam" id="PF01738">
    <property type="entry name" value="DLH"/>
    <property type="match status" value="1"/>
</dbReference>
<dbReference type="PANTHER" id="PTHR22946:SF9">
    <property type="entry name" value="POLYKETIDE TRANSFERASE AF380"/>
    <property type="match status" value="1"/>
</dbReference>
<dbReference type="PANTHER" id="PTHR22946">
    <property type="entry name" value="DIENELACTONE HYDROLASE DOMAIN-CONTAINING PROTEIN-RELATED"/>
    <property type="match status" value="1"/>
</dbReference>
<dbReference type="OrthoDB" id="3647650at2"/>
<dbReference type="InterPro" id="IPR029058">
    <property type="entry name" value="AB_hydrolase_fold"/>
</dbReference>
<dbReference type="EMBL" id="CP000927">
    <property type="protein sequence ID" value="ABZ73903.1"/>
    <property type="molecule type" value="Genomic_DNA"/>
</dbReference>
<accession>B0T419</accession>
<dbReference type="InterPro" id="IPR002925">
    <property type="entry name" value="Dienelactn_hydro"/>
</dbReference>
<evidence type="ECO:0000313" key="3">
    <source>
        <dbReference type="EMBL" id="ABZ73903.1"/>
    </source>
</evidence>
<reference evidence="3" key="1">
    <citation type="submission" date="2008-01" db="EMBL/GenBank/DDBJ databases">
        <title>Complete sequence of chromosome of Caulobacter sp. K31.</title>
        <authorList>
            <consortium name="US DOE Joint Genome Institute"/>
            <person name="Copeland A."/>
            <person name="Lucas S."/>
            <person name="Lapidus A."/>
            <person name="Barry K."/>
            <person name="Glavina del Rio T."/>
            <person name="Dalin E."/>
            <person name="Tice H."/>
            <person name="Pitluck S."/>
            <person name="Bruce D."/>
            <person name="Goodwin L."/>
            <person name="Thompson L.S."/>
            <person name="Brettin T."/>
            <person name="Detter J.C."/>
            <person name="Han C."/>
            <person name="Schmutz J."/>
            <person name="Larimer F."/>
            <person name="Land M."/>
            <person name="Hauser L."/>
            <person name="Kyrpides N."/>
            <person name="Kim E."/>
            <person name="Stephens C."/>
            <person name="Richardson P."/>
        </authorList>
    </citation>
    <scope>NUCLEOTIDE SEQUENCE [LARGE SCALE GENOMIC DNA]</scope>
    <source>
        <strain evidence="3">K31</strain>
    </source>
</reference>
<feature type="domain" description="Dienelactone hydrolase" evidence="2">
    <location>
        <begin position="16"/>
        <end position="231"/>
    </location>
</feature>
<dbReference type="HOGENOM" id="CLU_078785_0_0_5"/>
<organism evidence="3">
    <name type="scientific">Caulobacter sp. (strain K31)</name>
    <dbReference type="NCBI Taxonomy" id="366602"/>
    <lineage>
        <taxon>Bacteria</taxon>
        <taxon>Pseudomonadati</taxon>
        <taxon>Pseudomonadota</taxon>
        <taxon>Alphaproteobacteria</taxon>
        <taxon>Caulobacterales</taxon>
        <taxon>Caulobacteraceae</taxon>
        <taxon>Caulobacter</taxon>
    </lineage>
</organism>
<dbReference type="GO" id="GO:0052689">
    <property type="term" value="F:carboxylic ester hydrolase activity"/>
    <property type="evidence" value="ECO:0007669"/>
    <property type="project" value="UniProtKB-ARBA"/>
</dbReference>
<dbReference type="AlphaFoldDB" id="B0T419"/>
<proteinExistence type="predicted"/>
<sequence>MLSATWGAKVANASKVFKPSGPGPFPVALILHGCGGKTPFLEAYAQVAVEAGYAAVVVDSFKPRGLSTLDGKLFVCTGTTLRGLKRSGDIFAMLAWLESQPWADADRVFLAGWSHGGWSIMDGYAIGANAARATGVVDADPLKLRRQVKGALLVYPYAAYPSLTSSRGWGGDGCPRVFSVVGGKDQVVGWKYPQRALERLKRDGLSVDTVFYPDATHAFDDDRANDPRAKYRPDLFTETQAYFAKALEAVGAT</sequence>
<dbReference type="InterPro" id="IPR050261">
    <property type="entry name" value="FrsA_esterase"/>
</dbReference>
<dbReference type="Gene3D" id="3.40.50.1820">
    <property type="entry name" value="alpha/beta hydrolase"/>
    <property type="match status" value="1"/>
</dbReference>
<evidence type="ECO:0000259" key="2">
    <source>
        <dbReference type="Pfam" id="PF01738"/>
    </source>
</evidence>